<dbReference type="PANTHER" id="PTHR31793:SF37">
    <property type="entry name" value="ACYL-COA THIOESTER HYDROLASE YBGC"/>
    <property type="match status" value="1"/>
</dbReference>
<dbReference type="SUPFAM" id="SSF54637">
    <property type="entry name" value="Thioesterase/thiol ester dehydrase-isomerase"/>
    <property type="match status" value="1"/>
</dbReference>
<dbReference type="Pfam" id="PF13279">
    <property type="entry name" value="4HBT_2"/>
    <property type="match status" value="1"/>
</dbReference>
<reference evidence="3" key="1">
    <citation type="submission" date="2016-12" db="EMBL/GenBank/DDBJ databases">
        <title>Comparative genomics of four Isosphaeraceae planctomycetes: a common pool of plasmids and glycoside hydrolase genes.</title>
        <authorList>
            <person name="Ivanova A."/>
        </authorList>
    </citation>
    <scope>NUCLEOTIDE SEQUENCE [LARGE SCALE GENOMIC DNA]</scope>
    <source>
        <strain evidence="3">PX4</strain>
    </source>
</reference>
<name>A0A1U7CK60_9BACT</name>
<dbReference type="EMBL" id="CP019082">
    <property type="protein sequence ID" value="APW59273.1"/>
    <property type="molecule type" value="Genomic_DNA"/>
</dbReference>
<keyword evidence="1 2" id="KW-0378">Hydrolase</keyword>
<dbReference type="GO" id="GO:0047617">
    <property type="term" value="F:fatty acyl-CoA hydrolase activity"/>
    <property type="evidence" value="ECO:0007669"/>
    <property type="project" value="TreeGrafter"/>
</dbReference>
<dbReference type="EC" id="3.1.2.-" evidence="2"/>
<dbReference type="CDD" id="cd00586">
    <property type="entry name" value="4HBT"/>
    <property type="match status" value="1"/>
</dbReference>
<dbReference type="InterPro" id="IPR029069">
    <property type="entry name" value="HotDog_dom_sf"/>
</dbReference>
<dbReference type="OrthoDB" id="9801517at2"/>
<dbReference type="InterPro" id="IPR050563">
    <property type="entry name" value="4-hydroxybenzoyl-CoA_TE"/>
</dbReference>
<evidence type="ECO:0000256" key="1">
    <source>
        <dbReference type="ARBA" id="ARBA00022801"/>
    </source>
</evidence>
<accession>A0A1U7CK60</accession>
<dbReference type="PANTHER" id="PTHR31793">
    <property type="entry name" value="4-HYDROXYBENZOYL-COA THIOESTERASE FAMILY MEMBER"/>
    <property type="match status" value="1"/>
</dbReference>
<organism evidence="2 3">
    <name type="scientific">Paludisphaera borealis</name>
    <dbReference type="NCBI Taxonomy" id="1387353"/>
    <lineage>
        <taxon>Bacteria</taxon>
        <taxon>Pseudomonadati</taxon>
        <taxon>Planctomycetota</taxon>
        <taxon>Planctomycetia</taxon>
        <taxon>Isosphaerales</taxon>
        <taxon>Isosphaeraceae</taxon>
        <taxon>Paludisphaera</taxon>
    </lineage>
</organism>
<proteinExistence type="predicted"/>
<gene>
    <name evidence="2" type="primary">ybgC</name>
    <name evidence="2" type="ORF">BSF38_00689</name>
</gene>
<dbReference type="Proteomes" id="UP000186309">
    <property type="component" value="Chromosome"/>
</dbReference>
<dbReference type="KEGG" id="pbor:BSF38_00689"/>
<dbReference type="AlphaFoldDB" id="A0A1U7CK60"/>
<evidence type="ECO:0000313" key="2">
    <source>
        <dbReference type="EMBL" id="APW59273.1"/>
    </source>
</evidence>
<dbReference type="Gene3D" id="3.10.129.10">
    <property type="entry name" value="Hotdog Thioesterase"/>
    <property type="match status" value="1"/>
</dbReference>
<dbReference type="STRING" id="1387353.BSF38_00689"/>
<evidence type="ECO:0000313" key="3">
    <source>
        <dbReference type="Proteomes" id="UP000186309"/>
    </source>
</evidence>
<sequence length="137" mass="15838">MSSSKIFEHAFRVRTEDIDGQGHVNNVVYVRYAQDVAVAHWKTAVPQSFRETLSWVTRRHEIDYLRPAFLNDDLIARTWIESVSGASMERRIDIVRPADDTLLTRVKTVWVAVDPQTHRPKRIDDRLKALFLADAPP</sequence>
<keyword evidence="3" id="KW-1185">Reference proteome</keyword>
<protein>
    <submittedName>
        <fullName evidence="2">Acyl-CoA thioester hydrolase YbgC</fullName>
        <ecNumber evidence="2">3.1.2.-</ecNumber>
    </submittedName>
</protein>
<dbReference type="RefSeq" id="WP_076343476.1">
    <property type="nucleotide sequence ID" value="NZ_CP019082.1"/>
</dbReference>